<reference evidence="1" key="1">
    <citation type="submission" date="2022-04" db="EMBL/GenBank/DDBJ databases">
        <title>Chromosome-scale genome assembly of Holotrichia oblita Faldermann.</title>
        <authorList>
            <person name="Rongchong L."/>
        </authorList>
    </citation>
    <scope>NUCLEOTIDE SEQUENCE</scope>
    <source>
        <strain evidence="1">81SQS9</strain>
    </source>
</reference>
<name>A0ACB9TP51_HOLOL</name>
<evidence type="ECO:0000313" key="1">
    <source>
        <dbReference type="EMBL" id="KAI4468555.1"/>
    </source>
</evidence>
<keyword evidence="2" id="KW-1185">Reference proteome</keyword>
<sequence length="548" mass="61319">MNKVLSLKDKAKTGMKYNKDMSVSDWSEASSIGTLRSASIPPTSPEPRLPSYLSLACTVNGYSTTTNYDPERLARSRDTSPHRPNEHNAHQDNLTTTYSIHNNLLSPPNLVPLPIYNNIIGAHKNPKNDMSNNTMATTTHHRREFYSSSTNTTTTTYINSESKNTTSTVYSSDTVDYIENGFKNAVTKSVNYETSALTANGNCMLEKSIQEFNSVQEKSVIQQRVERLYGPGFLAQGFLLMKRQKSRHSETENLEKDAKSIQEKHSKSMNDQLLEDDPVESGIKQSTSSPTLPVFRHLRPEFRAQLPIVKSKKVIENNMQKSVTIPTIVDGVKVNGHSNDVDKESCDKKSVILNGNASINGNAVINGTQDVCDKLDLDSHSAEMVVKDGHYFLSILDKQATRLLGLADQAEKELDQEDLPEEAKGYLRSASGKAKLLVSQKMQQFRGLCTNNIKQVEGEAFPTTNEDLQGFWDMIMLQVDQIDTLFKELDKLRANNWQEEKPPVTTNGSSVKPKKVVKSNRPISATAEENRKIREAQRKKMLEEGGRQ</sequence>
<evidence type="ECO:0000313" key="2">
    <source>
        <dbReference type="Proteomes" id="UP001056778"/>
    </source>
</evidence>
<gene>
    <name evidence="1" type="ORF">MML48_2g00007212</name>
</gene>
<proteinExistence type="predicted"/>
<organism evidence="1 2">
    <name type="scientific">Holotrichia oblita</name>
    <name type="common">Chafer beetle</name>
    <dbReference type="NCBI Taxonomy" id="644536"/>
    <lineage>
        <taxon>Eukaryota</taxon>
        <taxon>Metazoa</taxon>
        <taxon>Ecdysozoa</taxon>
        <taxon>Arthropoda</taxon>
        <taxon>Hexapoda</taxon>
        <taxon>Insecta</taxon>
        <taxon>Pterygota</taxon>
        <taxon>Neoptera</taxon>
        <taxon>Endopterygota</taxon>
        <taxon>Coleoptera</taxon>
        <taxon>Polyphaga</taxon>
        <taxon>Scarabaeiformia</taxon>
        <taxon>Scarabaeidae</taxon>
        <taxon>Melolonthinae</taxon>
        <taxon>Holotrichia</taxon>
    </lineage>
</organism>
<dbReference type="EMBL" id="CM043016">
    <property type="protein sequence ID" value="KAI4468555.1"/>
    <property type="molecule type" value="Genomic_DNA"/>
</dbReference>
<comment type="caution">
    <text evidence="1">The sequence shown here is derived from an EMBL/GenBank/DDBJ whole genome shotgun (WGS) entry which is preliminary data.</text>
</comment>
<accession>A0ACB9TP51</accession>
<protein>
    <submittedName>
        <fullName evidence="1">Disks large-associated protein dap sap90/psd-95-associated protein</fullName>
    </submittedName>
</protein>
<dbReference type="Proteomes" id="UP001056778">
    <property type="component" value="Chromosome 2"/>
</dbReference>